<dbReference type="GO" id="GO:0005680">
    <property type="term" value="C:anaphase-promoting complex"/>
    <property type="evidence" value="ECO:0007669"/>
    <property type="project" value="TreeGrafter"/>
</dbReference>
<keyword evidence="4" id="KW-0131">Cell cycle</keyword>
<dbReference type="AlphaFoldDB" id="A0AAV5RNV2"/>
<reference evidence="8 9" key="1">
    <citation type="journal article" date="2023" name="Elife">
        <title>Identification of key yeast species and microbe-microbe interactions impacting larval growth of Drosophila in the wild.</title>
        <authorList>
            <person name="Mure A."/>
            <person name="Sugiura Y."/>
            <person name="Maeda R."/>
            <person name="Honda K."/>
            <person name="Sakurai N."/>
            <person name="Takahashi Y."/>
            <person name="Watada M."/>
            <person name="Katoh T."/>
            <person name="Gotoh A."/>
            <person name="Gotoh Y."/>
            <person name="Taniguchi I."/>
            <person name="Nakamura K."/>
            <person name="Hayashi T."/>
            <person name="Katayama T."/>
            <person name="Uemura T."/>
            <person name="Hattori Y."/>
        </authorList>
    </citation>
    <scope>NUCLEOTIDE SEQUENCE [LARGE SCALE GENOMIC DNA]</scope>
    <source>
        <strain evidence="8 9">SB-73</strain>
    </source>
</reference>
<name>A0AAV5RNV2_STABA</name>
<dbReference type="InterPro" id="IPR036322">
    <property type="entry name" value="WD40_repeat_dom_sf"/>
</dbReference>
<dbReference type="InterPro" id="IPR033010">
    <property type="entry name" value="Cdc20/Fizzy"/>
</dbReference>
<feature type="compositionally biased region" description="Polar residues" evidence="6">
    <location>
        <begin position="78"/>
        <end position="92"/>
    </location>
</feature>
<dbReference type="Gene3D" id="2.130.10.10">
    <property type="entry name" value="YVTN repeat-like/Quinoprotein amine dehydrogenase"/>
    <property type="match status" value="1"/>
</dbReference>
<evidence type="ECO:0000256" key="2">
    <source>
        <dbReference type="ARBA" id="ARBA00022574"/>
    </source>
</evidence>
<feature type="region of interest" description="Disordered" evidence="6">
    <location>
        <begin position="1"/>
        <end position="25"/>
    </location>
</feature>
<dbReference type="PROSITE" id="PS50082">
    <property type="entry name" value="WD_REPEATS_2"/>
    <property type="match status" value="2"/>
</dbReference>
<feature type="region of interest" description="Disordered" evidence="6">
    <location>
        <begin position="77"/>
        <end position="116"/>
    </location>
</feature>
<evidence type="ECO:0000256" key="4">
    <source>
        <dbReference type="ARBA" id="ARBA00023306"/>
    </source>
</evidence>
<dbReference type="SUPFAM" id="SSF50978">
    <property type="entry name" value="WD40 repeat-like"/>
    <property type="match status" value="1"/>
</dbReference>
<keyword evidence="2 5" id="KW-0853">WD repeat</keyword>
<dbReference type="Proteomes" id="UP001362899">
    <property type="component" value="Unassembled WGS sequence"/>
</dbReference>
<dbReference type="GO" id="GO:0010997">
    <property type="term" value="F:anaphase-promoting complex binding"/>
    <property type="evidence" value="ECO:0007669"/>
    <property type="project" value="InterPro"/>
</dbReference>
<dbReference type="GO" id="GO:0031145">
    <property type="term" value="P:anaphase-promoting complex-dependent catabolic process"/>
    <property type="evidence" value="ECO:0007669"/>
    <property type="project" value="TreeGrafter"/>
</dbReference>
<dbReference type="InterPro" id="IPR015943">
    <property type="entry name" value="WD40/YVTN_repeat-like_dom_sf"/>
</dbReference>
<comment type="similarity">
    <text evidence="1">Belongs to the WD repeat CDC20/Fizzy family.</text>
</comment>
<protein>
    <submittedName>
        <fullName evidence="8">Cdh1 protein</fullName>
    </submittedName>
</protein>
<evidence type="ECO:0000259" key="7">
    <source>
        <dbReference type="Pfam" id="PF24807"/>
    </source>
</evidence>
<dbReference type="PANTHER" id="PTHR19918">
    <property type="entry name" value="CELL DIVISION CYCLE 20 CDC20 FIZZY -RELATED"/>
    <property type="match status" value="1"/>
</dbReference>
<dbReference type="GO" id="GO:1990757">
    <property type="term" value="F:ubiquitin ligase activator activity"/>
    <property type="evidence" value="ECO:0007669"/>
    <property type="project" value="TreeGrafter"/>
</dbReference>
<gene>
    <name evidence="8" type="ORF">DASB73_041820</name>
</gene>
<feature type="repeat" description="WD" evidence="5">
    <location>
        <begin position="448"/>
        <end position="481"/>
    </location>
</feature>
<keyword evidence="3" id="KW-0677">Repeat</keyword>
<comment type="caution">
    <text evidence="8">The sequence shown here is derived from an EMBL/GenBank/DDBJ whole genome shotgun (WGS) entry which is preliminary data.</text>
</comment>
<dbReference type="SMART" id="SM00320">
    <property type="entry name" value="WD40"/>
    <property type="match status" value="7"/>
</dbReference>
<evidence type="ECO:0000256" key="1">
    <source>
        <dbReference type="ARBA" id="ARBA00006445"/>
    </source>
</evidence>
<evidence type="ECO:0000313" key="9">
    <source>
        <dbReference type="Proteomes" id="UP001362899"/>
    </source>
</evidence>
<dbReference type="EMBL" id="BTGC01000008">
    <property type="protein sequence ID" value="GMM53219.1"/>
    <property type="molecule type" value="Genomic_DNA"/>
</dbReference>
<feature type="repeat" description="WD" evidence="5">
    <location>
        <begin position="318"/>
        <end position="350"/>
    </location>
</feature>
<dbReference type="GO" id="GO:1905786">
    <property type="term" value="P:positive regulation of anaphase-promoting complex-dependent catabolic process"/>
    <property type="evidence" value="ECO:0007669"/>
    <property type="project" value="TreeGrafter"/>
</dbReference>
<dbReference type="Pfam" id="PF24807">
    <property type="entry name" value="WD40_CDC20-Fz"/>
    <property type="match status" value="1"/>
</dbReference>
<proteinExistence type="inferred from homology"/>
<evidence type="ECO:0000256" key="5">
    <source>
        <dbReference type="PROSITE-ProRule" id="PRU00221"/>
    </source>
</evidence>
<feature type="domain" description="CDC20/Fizzy WD40" evidence="7">
    <location>
        <begin position="188"/>
        <end position="479"/>
    </location>
</feature>
<dbReference type="InterPro" id="IPR001680">
    <property type="entry name" value="WD40_rpt"/>
</dbReference>
<dbReference type="PANTHER" id="PTHR19918:SF1">
    <property type="entry name" value="FIZZY-RELATED PROTEIN HOMOLOG"/>
    <property type="match status" value="1"/>
</dbReference>
<accession>A0AAV5RNV2</accession>
<evidence type="ECO:0000256" key="3">
    <source>
        <dbReference type="ARBA" id="ARBA00022737"/>
    </source>
</evidence>
<dbReference type="PROSITE" id="PS50294">
    <property type="entry name" value="WD_REPEATS_REGION"/>
    <property type="match status" value="1"/>
</dbReference>
<dbReference type="CDD" id="cd00200">
    <property type="entry name" value="WD40"/>
    <property type="match status" value="1"/>
</dbReference>
<sequence length="501" mass="54881">MDPFRAPASPRRSKTKDRFITPRSGANLEQAFSIANSTKGPFGHLDAAFSPIDTKQEESKLAKEKYATVLKSELFGDSPSSSASNISLTSFDSPERPSPIRHSASVLSLPTSPRRKREIVHSNSGILKSTAPRLFRSETDLSDISLGGGSAVNGGGGVGSSLRPESKDFLLKSPIKPRNIPSTPSKILDAPTLVDDFYVNLLEWSPGISGRLAVGLRGHAYLWDSETGDVADICALEEGDDVTSISWIGNGEHLVVGTKSGFVQIYDVETGQRLRNMAGHLDRVGTLSSNNHILSSGSRDQQLIHRDVRVKAPYIEKFTAHHGEICGLKWSTELQQLATGGNDNKLKIYSGLVNEPVYVFDDHSSAVKAIDWSPHQRGLLASGGGYCDRTIKFWNTLNGNLLNSIDANSQVCNMTWSPHFKELITTQGNRFHDIVVWKYPTMKPITTLRGHACRVLHMSISPDGRTLATGSGDQTLRLWKMFDVDNGNKDDSIVETFPQLR</sequence>
<evidence type="ECO:0000256" key="6">
    <source>
        <dbReference type="SAM" id="MobiDB-lite"/>
    </source>
</evidence>
<evidence type="ECO:0000313" key="8">
    <source>
        <dbReference type="EMBL" id="GMM53219.1"/>
    </source>
</evidence>
<keyword evidence="9" id="KW-1185">Reference proteome</keyword>
<dbReference type="InterPro" id="IPR056150">
    <property type="entry name" value="WD40_CDC20-Fz"/>
</dbReference>
<organism evidence="8 9">
    <name type="scientific">Starmerella bacillaris</name>
    <name type="common">Yeast</name>
    <name type="synonym">Candida zemplinina</name>
    <dbReference type="NCBI Taxonomy" id="1247836"/>
    <lineage>
        <taxon>Eukaryota</taxon>
        <taxon>Fungi</taxon>
        <taxon>Dikarya</taxon>
        <taxon>Ascomycota</taxon>
        <taxon>Saccharomycotina</taxon>
        <taxon>Dipodascomycetes</taxon>
        <taxon>Dipodascales</taxon>
        <taxon>Trichomonascaceae</taxon>
        <taxon>Starmerella</taxon>
    </lineage>
</organism>